<organism evidence="1 2">
    <name type="scientific">Algibacter mikhailovii</name>
    <dbReference type="NCBI Taxonomy" id="425498"/>
    <lineage>
        <taxon>Bacteria</taxon>
        <taxon>Pseudomonadati</taxon>
        <taxon>Bacteroidota</taxon>
        <taxon>Flavobacteriia</taxon>
        <taxon>Flavobacteriales</taxon>
        <taxon>Flavobacteriaceae</taxon>
        <taxon>Algibacter</taxon>
    </lineage>
</organism>
<evidence type="ECO:0000313" key="1">
    <source>
        <dbReference type="EMBL" id="GGZ68971.1"/>
    </source>
</evidence>
<reference evidence="1" key="2">
    <citation type="submission" date="2020-09" db="EMBL/GenBank/DDBJ databases">
        <authorList>
            <person name="Sun Q."/>
            <person name="Kim S."/>
        </authorList>
    </citation>
    <scope>NUCLEOTIDE SEQUENCE</scope>
    <source>
        <strain evidence="1">KCTC 12710</strain>
    </source>
</reference>
<sequence>MFFKYGELYFCFKITVMLQYASATGLVKMILIILLIYFGFKILARLFMPFFLKYVAKKAEQRFGGQFGQFQKGPKQETSRKEGEVIIDKVPKTKTSNKDVGDYVDFEEID</sequence>
<accession>A0A918QVE4</accession>
<dbReference type="AlphaFoldDB" id="A0A918QVE4"/>
<name>A0A918QVE4_9FLAO</name>
<gene>
    <name evidence="1" type="ORF">GCM10007028_02380</name>
</gene>
<dbReference type="Proteomes" id="UP000636004">
    <property type="component" value="Unassembled WGS sequence"/>
</dbReference>
<dbReference type="InterPro" id="IPR032272">
    <property type="entry name" value="DUF4834"/>
</dbReference>
<proteinExistence type="predicted"/>
<evidence type="ECO:0000313" key="2">
    <source>
        <dbReference type="Proteomes" id="UP000636004"/>
    </source>
</evidence>
<keyword evidence="2" id="KW-1185">Reference proteome</keyword>
<reference evidence="1" key="1">
    <citation type="journal article" date="2014" name="Int. J. Syst. Evol. Microbiol.">
        <title>Complete genome sequence of Corynebacterium casei LMG S-19264T (=DSM 44701T), isolated from a smear-ripened cheese.</title>
        <authorList>
            <consortium name="US DOE Joint Genome Institute (JGI-PGF)"/>
            <person name="Walter F."/>
            <person name="Albersmeier A."/>
            <person name="Kalinowski J."/>
            <person name="Ruckert C."/>
        </authorList>
    </citation>
    <scope>NUCLEOTIDE SEQUENCE</scope>
    <source>
        <strain evidence="1">KCTC 12710</strain>
    </source>
</reference>
<dbReference type="EMBL" id="BMWZ01000001">
    <property type="protein sequence ID" value="GGZ68971.1"/>
    <property type="molecule type" value="Genomic_DNA"/>
</dbReference>
<evidence type="ECO:0008006" key="3">
    <source>
        <dbReference type="Google" id="ProtNLM"/>
    </source>
</evidence>
<comment type="caution">
    <text evidence="1">The sequence shown here is derived from an EMBL/GenBank/DDBJ whole genome shotgun (WGS) entry which is preliminary data.</text>
</comment>
<dbReference type="Pfam" id="PF16118">
    <property type="entry name" value="DUF4834"/>
    <property type="match status" value="1"/>
</dbReference>
<protein>
    <recommendedName>
        <fullName evidence="3">DUF4834 family protein</fullName>
    </recommendedName>
</protein>